<dbReference type="FunFam" id="3.30.70.240:FF:000001">
    <property type="entry name" value="Elongation factor G"/>
    <property type="match status" value="1"/>
</dbReference>
<dbReference type="Gene3D" id="2.40.30.10">
    <property type="entry name" value="Translation factors"/>
    <property type="match status" value="1"/>
</dbReference>
<reference evidence="8 9" key="1">
    <citation type="submission" date="2014-07" db="EMBL/GenBank/DDBJ databases">
        <title>Comparative analysis of Nitrosococcus oceani genome inventories of strains from Pacific and Atlantic gyres.</title>
        <authorList>
            <person name="Lim C.K."/>
            <person name="Wang L."/>
            <person name="Sayavedra-Soto L.A."/>
            <person name="Klotz M.G."/>
        </authorList>
    </citation>
    <scope>NUCLEOTIDE SEQUENCE [LARGE SCALE GENOMIC DNA]</scope>
    <source>
        <strain evidence="8 9">C-27</strain>
    </source>
</reference>
<organism evidence="8 9">
    <name type="scientific">Nitrosococcus oceani C-27</name>
    <dbReference type="NCBI Taxonomy" id="314279"/>
    <lineage>
        <taxon>Bacteria</taxon>
        <taxon>Pseudomonadati</taxon>
        <taxon>Pseudomonadota</taxon>
        <taxon>Gammaproteobacteria</taxon>
        <taxon>Chromatiales</taxon>
        <taxon>Chromatiaceae</taxon>
        <taxon>Nitrosococcus</taxon>
    </lineage>
</organism>
<dbReference type="OrthoDB" id="9804431at2"/>
<dbReference type="InterPro" id="IPR047872">
    <property type="entry name" value="EFG_IV"/>
</dbReference>
<dbReference type="Gene3D" id="3.30.230.10">
    <property type="match status" value="1"/>
</dbReference>
<dbReference type="InterPro" id="IPR000640">
    <property type="entry name" value="EFG_V-like"/>
</dbReference>
<dbReference type="InterPro" id="IPR014721">
    <property type="entry name" value="Ribsml_uS5_D2-typ_fold_subgr"/>
</dbReference>
<feature type="domain" description="Tr-type G" evidence="7">
    <location>
        <begin position="7"/>
        <end position="262"/>
    </location>
</feature>
<dbReference type="PROSITE" id="PS51722">
    <property type="entry name" value="G_TR_2"/>
    <property type="match status" value="1"/>
</dbReference>
<dbReference type="PRINTS" id="PR01037">
    <property type="entry name" value="TCRTETOQM"/>
</dbReference>
<name>A0A0E2YZT6_9GAMM</name>
<dbReference type="SUPFAM" id="SSF54980">
    <property type="entry name" value="EF-G C-terminal domain-like"/>
    <property type="match status" value="2"/>
</dbReference>
<dbReference type="Gene3D" id="3.30.70.870">
    <property type="entry name" value="Elongation Factor G (Translational Gtpase), domain 3"/>
    <property type="match status" value="1"/>
</dbReference>
<dbReference type="Proteomes" id="UP000028839">
    <property type="component" value="Unassembled WGS sequence"/>
</dbReference>
<evidence type="ECO:0000256" key="2">
    <source>
        <dbReference type="ARBA" id="ARBA00022741"/>
    </source>
</evidence>
<dbReference type="Gene3D" id="3.30.70.240">
    <property type="match status" value="1"/>
</dbReference>
<dbReference type="SMART" id="SM00838">
    <property type="entry name" value="EFG_C"/>
    <property type="match status" value="1"/>
</dbReference>
<keyword evidence="2" id="KW-0547">Nucleotide-binding</keyword>
<keyword evidence="4" id="KW-0648">Protein biosynthesis</keyword>
<evidence type="ECO:0000256" key="1">
    <source>
        <dbReference type="ARBA" id="ARBA00017872"/>
    </source>
</evidence>
<dbReference type="NCBIfam" id="NF009891">
    <property type="entry name" value="PRK13351.1-1"/>
    <property type="match status" value="1"/>
</dbReference>
<comment type="function">
    <text evidence="6">Catalyzes the GTP-dependent ribosomal translocation step during translation elongation. During this step, the ribosome changes from the pre-translocational (PRE) to the post-translocational (POST) state as the newly formed A-site-bound peptidyl-tRNA and P-site-bound deacylated tRNA move to the P and E sites, respectively. Catalyzes the coordinated movement of the two tRNA molecules, the mRNA and conformational changes in the ribosome.</text>
</comment>
<dbReference type="SUPFAM" id="SSF54211">
    <property type="entry name" value="Ribosomal protein S5 domain 2-like"/>
    <property type="match status" value="1"/>
</dbReference>
<dbReference type="InterPro" id="IPR041095">
    <property type="entry name" value="EFG_II"/>
</dbReference>
<dbReference type="EMBL" id="JPGN01000071">
    <property type="protein sequence ID" value="KFI18868.1"/>
    <property type="molecule type" value="Genomic_DNA"/>
</dbReference>
<dbReference type="CDD" id="cd04170">
    <property type="entry name" value="EF-G_bact"/>
    <property type="match status" value="1"/>
</dbReference>
<dbReference type="PANTHER" id="PTHR43261:SF6">
    <property type="entry name" value="ELONGATION FACTOR G-LIKE PROTEIN"/>
    <property type="match status" value="1"/>
</dbReference>
<evidence type="ECO:0000256" key="4">
    <source>
        <dbReference type="ARBA" id="ARBA00022917"/>
    </source>
</evidence>
<gene>
    <name evidence="8" type="primary">fusA</name>
    <name evidence="8" type="ORF">IB75_11860</name>
</gene>
<dbReference type="CDD" id="cd03713">
    <property type="entry name" value="EFG_mtEFG_C"/>
    <property type="match status" value="1"/>
</dbReference>
<dbReference type="GO" id="GO:0097216">
    <property type="term" value="F:guanosine tetraphosphate binding"/>
    <property type="evidence" value="ECO:0007669"/>
    <property type="project" value="UniProtKB-ARBA"/>
</dbReference>
<evidence type="ECO:0000256" key="6">
    <source>
        <dbReference type="ARBA" id="ARBA00024731"/>
    </source>
</evidence>
<dbReference type="InterPro" id="IPR005225">
    <property type="entry name" value="Small_GTP-bd"/>
</dbReference>
<dbReference type="InterPro" id="IPR020568">
    <property type="entry name" value="Ribosomal_Su5_D2-typ_SF"/>
</dbReference>
<sequence length="680" mass="74195">MADYRTEDIRNIALVGHTACGKTTLVEALLYQAGIRGMPGSVEKGDTVSDFDPQEQRHQHSLNASLIGLDYQGCRINLIDTPGDPDLVGRTLSVLPAVETVVMVINAQPGIETMTRRLMEQVSVHRMPCIMVVNKTDAAPTRLQTVLAEIQTLFGAECLPINLPAKGGATVIDCFNRDSGETDFSSVIEAHTALLDQVVEVDEAIMERYLAGGNITSEQLHAPFEAALREGHLIPVCFASAHTNAGIQELLDIFVNLAPNPLEGTPHVFVKGYGEITQRLLALPEADKPMLAHVFKVEYDPFVGKLGTLRVHRGVIRKGQHLLIDGGEKTFKVSHLFRLQGKEHQEMAEAIPGDICAMAKVEDLHLDAILHSSHEEDEVHADPMGYPTPLAGLALEPKSRSDQQKVSDVLHKLVAEDPCLRIEHDMTTNETVLRGLGEYHLRVVLEKMDDRYHVRVATHPPSIPYRETITQTAQGHYRHKKQTGGAGQFAEVLLEVEPLARGVGFQFMSKITGGAIPSQFIPAVEKGIRQVLESGAIAGYPLQDLRVTAIDGKHHPVDSKEIAFIIAGKKAFLNAALKAAPIVLEPLTNLEVTIPHSHVGDITGDLAARRGRINQSDTHGNGQVTIKAQVPLVELRDYAARLKSLTSGAGAYSMEFSHYEPTLASTQKGLVKHYGANAKH</sequence>
<dbReference type="AlphaFoldDB" id="A0A0E2YZT6"/>
<evidence type="ECO:0000313" key="9">
    <source>
        <dbReference type="Proteomes" id="UP000028839"/>
    </source>
</evidence>
<dbReference type="Pfam" id="PF03764">
    <property type="entry name" value="EFG_IV"/>
    <property type="match status" value="1"/>
</dbReference>
<keyword evidence="3 8" id="KW-0251">Elongation factor</keyword>
<dbReference type="GO" id="GO:0003924">
    <property type="term" value="F:GTPase activity"/>
    <property type="evidence" value="ECO:0007669"/>
    <property type="project" value="InterPro"/>
</dbReference>
<evidence type="ECO:0000256" key="3">
    <source>
        <dbReference type="ARBA" id="ARBA00022768"/>
    </source>
</evidence>
<comment type="caution">
    <text evidence="8">The sequence shown here is derived from an EMBL/GenBank/DDBJ whole genome shotgun (WGS) entry which is preliminary data.</text>
</comment>
<dbReference type="FunFam" id="3.30.230.10:FF:000003">
    <property type="entry name" value="Elongation factor G"/>
    <property type="match status" value="1"/>
</dbReference>
<dbReference type="InterPro" id="IPR027417">
    <property type="entry name" value="P-loop_NTPase"/>
</dbReference>
<proteinExistence type="predicted"/>
<dbReference type="GO" id="GO:0003746">
    <property type="term" value="F:translation elongation factor activity"/>
    <property type="evidence" value="ECO:0007669"/>
    <property type="project" value="UniProtKB-KW"/>
</dbReference>
<dbReference type="Pfam" id="PF00009">
    <property type="entry name" value="GTP_EFTU"/>
    <property type="match status" value="1"/>
</dbReference>
<dbReference type="Pfam" id="PF00679">
    <property type="entry name" value="EFG_C"/>
    <property type="match status" value="1"/>
</dbReference>
<accession>A0A0E2YZT6</accession>
<dbReference type="PANTHER" id="PTHR43261">
    <property type="entry name" value="TRANSLATION ELONGATION FACTOR G-RELATED"/>
    <property type="match status" value="1"/>
</dbReference>
<dbReference type="SMART" id="SM00889">
    <property type="entry name" value="EFG_IV"/>
    <property type="match status" value="1"/>
</dbReference>
<dbReference type="HOGENOM" id="CLU_002794_4_1_6"/>
<keyword evidence="5" id="KW-0342">GTP-binding</keyword>
<dbReference type="NCBIfam" id="TIGR00231">
    <property type="entry name" value="small_GTP"/>
    <property type="match status" value="1"/>
</dbReference>
<dbReference type="InterPro" id="IPR035649">
    <property type="entry name" value="EFG_V"/>
</dbReference>
<protein>
    <recommendedName>
        <fullName evidence="1">Elongation factor G</fullName>
    </recommendedName>
</protein>
<dbReference type="SUPFAM" id="SSF50447">
    <property type="entry name" value="Translation proteins"/>
    <property type="match status" value="1"/>
</dbReference>
<dbReference type="Pfam" id="PF14492">
    <property type="entry name" value="EFG_III"/>
    <property type="match status" value="1"/>
</dbReference>
<evidence type="ECO:0000259" key="7">
    <source>
        <dbReference type="PROSITE" id="PS51722"/>
    </source>
</evidence>
<dbReference type="InterPro" id="IPR000795">
    <property type="entry name" value="T_Tr_GTP-bd_dom"/>
</dbReference>
<dbReference type="GO" id="GO:0032790">
    <property type="term" value="P:ribosome disassembly"/>
    <property type="evidence" value="ECO:0007669"/>
    <property type="project" value="TreeGrafter"/>
</dbReference>
<dbReference type="InterPro" id="IPR009000">
    <property type="entry name" value="Transl_B-barrel_sf"/>
</dbReference>
<dbReference type="SUPFAM" id="SSF52540">
    <property type="entry name" value="P-loop containing nucleoside triphosphate hydrolases"/>
    <property type="match status" value="1"/>
</dbReference>
<dbReference type="InterPro" id="IPR005517">
    <property type="entry name" value="Transl_elong_EFG/EF2_IV"/>
</dbReference>
<evidence type="ECO:0000313" key="8">
    <source>
        <dbReference type="EMBL" id="KFI18868.1"/>
    </source>
</evidence>
<dbReference type="NCBIfam" id="NF009381">
    <property type="entry name" value="PRK12740.1-5"/>
    <property type="match status" value="1"/>
</dbReference>
<dbReference type="GO" id="GO:0005525">
    <property type="term" value="F:GTP binding"/>
    <property type="evidence" value="ECO:0007669"/>
    <property type="project" value="UniProtKB-KW"/>
</dbReference>
<evidence type="ECO:0000256" key="5">
    <source>
        <dbReference type="ARBA" id="ARBA00023134"/>
    </source>
</evidence>
<dbReference type="InterPro" id="IPR053905">
    <property type="entry name" value="EF-G-like_DII"/>
</dbReference>
<dbReference type="Gene3D" id="3.40.50.300">
    <property type="entry name" value="P-loop containing nucleotide triphosphate hydrolases"/>
    <property type="match status" value="1"/>
</dbReference>
<dbReference type="CDD" id="cd01434">
    <property type="entry name" value="EFG_mtEFG1_IV"/>
    <property type="match status" value="1"/>
</dbReference>
<dbReference type="Pfam" id="PF22042">
    <property type="entry name" value="EF-G_D2"/>
    <property type="match status" value="1"/>
</dbReference>
<dbReference type="InterPro" id="IPR035647">
    <property type="entry name" value="EFG_III/V"/>
</dbReference>
<dbReference type="CDD" id="cd04088">
    <property type="entry name" value="EFG_mtEFG_II"/>
    <property type="match status" value="1"/>
</dbReference>